<dbReference type="SUPFAM" id="SSF52096">
    <property type="entry name" value="ClpP/crotonase"/>
    <property type="match status" value="1"/>
</dbReference>
<organism evidence="3 4">
    <name type="scientific">Lacimonas salitolerans</name>
    <dbReference type="NCBI Taxonomy" id="1323750"/>
    <lineage>
        <taxon>Bacteria</taxon>
        <taxon>Pseudomonadati</taxon>
        <taxon>Pseudomonadota</taxon>
        <taxon>Alphaproteobacteria</taxon>
        <taxon>Rhodobacterales</taxon>
        <taxon>Paracoccaceae</taxon>
        <taxon>Lacimonas</taxon>
    </lineage>
</organism>
<dbReference type="Gene3D" id="1.10.12.10">
    <property type="entry name" value="Lyase 2-enoyl-coa Hydratase, Chain A, domain 2"/>
    <property type="match status" value="1"/>
</dbReference>
<comment type="similarity">
    <text evidence="1 2">Belongs to the enoyl-CoA hydratase/isomerase family.</text>
</comment>
<dbReference type="PROSITE" id="PS00166">
    <property type="entry name" value="ENOYL_COA_HYDRATASE"/>
    <property type="match status" value="1"/>
</dbReference>
<sequence>MAFEGLRIRDESGGIRVLTMAEPARRNALSDDMRGALRDALQAAHDDASVRALVLTGSGGCFCAGGDIKAMGQPIPIALKRLDIVHDIVRLIALGPKPVVAAVDGAAYGGGMSLALCCDLVVAAESARFCASFARVGLVPDMGIMWSLPRRVGAARAQQILLDSRERAGAEAVETGMADILTDGDPVARAIDAAHALMPAAPLPAAHLRPILARHQGDLESVLRDERAAQATLFATQDHDEARRAFLEKRPPEFSGV</sequence>
<protein>
    <submittedName>
        <fullName evidence="3">Enoyl-CoA hydratase/isomerase family protein</fullName>
    </submittedName>
</protein>
<dbReference type="InterPro" id="IPR029045">
    <property type="entry name" value="ClpP/crotonase-like_dom_sf"/>
</dbReference>
<dbReference type="Gene3D" id="3.90.226.10">
    <property type="entry name" value="2-enoyl-CoA Hydratase, Chain A, domain 1"/>
    <property type="match status" value="1"/>
</dbReference>
<evidence type="ECO:0000256" key="1">
    <source>
        <dbReference type="ARBA" id="ARBA00005254"/>
    </source>
</evidence>
<accession>A0ABW4EFU2</accession>
<name>A0ABW4EFU2_9RHOB</name>
<dbReference type="PANTHER" id="PTHR43459">
    <property type="entry name" value="ENOYL-COA HYDRATASE"/>
    <property type="match status" value="1"/>
</dbReference>
<gene>
    <name evidence="3" type="ORF">ACFTOW_12620</name>
</gene>
<dbReference type="InterPro" id="IPR018376">
    <property type="entry name" value="Enoyl-CoA_hyd/isom_CS"/>
</dbReference>
<comment type="caution">
    <text evidence="3">The sequence shown here is derived from an EMBL/GenBank/DDBJ whole genome shotgun (WGS) entry which is preliminary data.</text>
</comment>
<dbReference type="RefSeq" id="WP_379916227.1">
    <property type="nucleotide sequence ID" value="NZ_JBHUDD010000059.1"/>
</dbReference>
<dbReference type="InterPro" id="IPR014748">
    <property type="entry name" value="Enoyl-CoA_hydra_C"/>
</dbReference>
<dbReference type="Proteomes" id="UP001597186">
    <property type="component" value="Unassembled WGS sequence"/>
</dbReference>
<keyword evidence="4" id="KW-1185">Reference proteome</keyword>
<evidence type="ECO:0000256" key="2">
    <source>
        <dbReference type="RuleBase" id="RU003707"/>
    </source>
</evidence>
<evidence type="ECO:0000313" key="3">
    <source>
        <dbReference type="EMBL" id="MFD1510247.1"/>
    </source>
</evidence>
<dbReference type="EMBL" id="JBHUDD010000059">
    <property type="protein sequence ID" value="MFD1510247.1"/>
    <property type="molecule type" value="Genomic_DNA"/>
</dbReference>
<proteinExistence type="inferred from homology"/>
<reference evidence="4" key="1">
    <citation type="journal article" date="2019" name="Int. J. Syst. Evol. Microbiol.">
        <title>The Global Catalogue of Microorganisms (GCM) 10K type strain sequencing project: providing services to taxonomists for standard genome sequencing and annotation.</title>
        <authorList>
            <consortium name="The Broad Institute Genomics Platform"/>
            <consortium name="The Broad Institute Genome Sequencing Center for Infectious Disease"/>
            <person name="Wu L."/>
            <person name="Ma J."/>
        </authorList>
    </citation>
    <scope>NUCLEOTIDE SEQUENCE [LARGE SCALE GENOMIC DNA]</scope>
    <source>
        <strain evidence="4">CGMCC 1.12477</strain>
    </source>
</reference>
<dbReference type="CDD" id="cd06558">
    <property type="entry name" value="crotonase-like"/>
    <property type="match status" value="1"/>
</dbReference>
<dbReference type="Pfam" id="PF00378">
    <property type="entry name" value="ECH_1"/>
    <property type="match status" value="1"/>
</dbReference>
<evidence type="ECO:0000313" key="4">
    <source>
        <dbReference type="Proteomes" id="UP001597186"/>
    </source>
</evidence>
<dbReference type="InterPro" id="IPR001753">
    <property type="entry name" value="Enoyl-CoA_hydra/iso"/>
</dbReference>
<dbReference type="PANTHER" id="PTHR43459:SF1">
    <property type="entry name" value="EG:BACN32G11.4 PROTEIN"/>
    <property type="match status" value="1"/>
</dbReference>